<sequence>MPVPVHPMSSGQQTYLQEAMASDRKTHTRAASSPGPDDERTPLAPVSAPHQHATLLYGDERLLLRLYLASDVPRDLLTTSSLGACIAYFYHLPLAVKMRHSHTIPLCRSMVICTADFRNPPGLHVRLPGSEPTEDDISGANPTRGLICCARECRLAVSTNVLFLGHSVTDSHGKEAMPHYERILGGTATMPIRHLPSRRLSLAKLPMGKHKTDVTVRGNQGGSKRFSNPNRTSVSNCRGPCFNACDDQACQNSFQEIAFYCERLRNVALTTLQAHKLPSITTVGYRCLPGAGNIEVVGPLK</sequence>
<organism evidence="1 2">
    <name type="scientific">Lindgomyces ingoldianus</name>
    <dbReference type="NCBI Taxonomy" id="673940"/>
    <lineage>
        <taxon>Eukaryota</taxon>
        <taxon>Fungi</taxon>
        <taxon>Dikarya</taxon>
        <taxon>Ascomycota</taxon>
        <taxon>Pezizomycotina</taxon>
        <taxon>Dothideomycetes</taxon>
        <taxon>Pleosporomycetidae</taxon>
        <taxon>Pleosporales</taxon>
        <taxon>Lindgomycetaceae</taxon>
        <taxon>Lindgomyces</taxon>
    </lineage>
</organism>
<evidence type="ECO:0000313" key="1">
    <source>
        <dbReference type="EMBL" id="KAF2466371.1"/>
    </source>
</evidence>
<proteinExistence type="predicted"/>
<name>A0ACB6QJQ7_9PLEO</name>
<evidence type="ECO:0000313" key="2">
    <source>
        <dbReference type="Proteomes" id="UP000799755"/>
    </source>
</evidence>
<keyword evidence="2" id="KW-1185">Reference proteome</keyword>
<dbReference type="Proteomes" id="UP000799755">
    <property type="component" value="Unassembled WGS sequence"/>
</dbReference>
<gene>
    <name evidence="1" type="ORF">BDR25DRAFT_359722</name>
</gene>
<comment type="caution">
    <text evidence="1">The sequence shown here is derived from an EMBL/GenBank/DDBJ whole genome shotgun (WGS) entry which is preliminary data.</text>
</comment>
<reference evidence="1" key="1">
    <citation type="journal article" date="2020" name="Stud. Mycol.">
        <title>101 Dothideomycetes genomes: a test case for predicting lifestyles and emergence of pathogens.</title>
        <authorList>
            <person name="Haridas S."/>
            <person name="Albert R."/>
            <person name="Binder M."/>
            <person name="Bloem J."/>
            <person name="Labutti K."/>
            <person name="Salamov A."/>
            <person name="Andreopoulos B."/>
            <person name="Baker S."/>
            <person name="Barry K."/>
            <person name="Bills G."/>
            <person name="Bluhm B."/>
            <person name="Cannon C."/>
            <person name="Castanera R."/>
            <person name="Culley D."/>
            <person name="Daum C."/>
            <person name="Ezra D."/>
            <person name="Gonzalez J."/>
            <person name="Henrissat B."/>
            <person name="Kuo A."/>
            <person name="Liang C."/>
            <person name="Lipzen A."/>
            <person name="Lutzoni F."/>
            <person name="Magnuson J."/>
            <person name="Mondo S."/>
            <person name="Nolan M."/>
            <person name="Ohm R."/>
            <person name="Pangilinan J."/>
            <person name="Park H.-J."/>
            <person name="Ramirez L."/>
            <person name="Alfaro M."/>
            <person name="Sun H."/>
            <person name="Tritt A."/>
            <person name="Yoshinaga Y."/>
            <person name="Zwiers L.-H."/>
            <person name="Turgeon B."/>
            <person name="Goodwin S."/>
            <person name="Spatafora J."/>
            <person name="Crous P."/>
            <person name="Grigoriev I."/>
        </authorList>
    </citation>
    <scope>NUCLEOTIDE SEQUENCE</scope>
    <source>
        <strain evidence="1">ATCC 200398</strain>
    </source>
</reference>
<dbReference type="EMBL" id="MU003525">
    <property type="protein sequence ID" value="KAF2466371.1"/>
    <property type="molecule type" value="Genomic_DNA"/>
</dbReference>
<protein>
    <submittedName>
        <fullName evidence="1">Uncharacterized protein</fullName>
    </submittedName>
</protein>
<accession>A0ACB6QJQ7</accession>